<proteinExistence type="predicted"/>
<dbReference type="AlphaFoldDB" id="A0A0L6VKH8"/>
<feature type="non-terminal residue" evidence="2">
    <location>
        <position position="1"/>
    </location>
</feature>
<organism evidence="2 3">
    <name type="scientific">Puccinia sorghi</name>
    <dbReference type="NCBI Taxonomy" id="27349"/>
    <lineage>
        <taxon>Eukaryota</taxon>
        <taxon>Fungi</taxon>
        <taxon>Dikarya</taxon>
        <taxon>Basidiomycota</taxon>
        <taxon>Pucciniomycotina</taxon>
        <taxon>Pucciniomycetes</taxon>
        <taxon>Pucciniales</taxon>
        <taxon>Pucciniaceae</taxon>
        <taxon>Puccinia</taxon>
    </lineage>
</organism>
<gene>
    <name evidence="2" type="ORF">VP01_15269g1</name>
</gene>
<accession>A0A0L6VKH8</accession>
<evidence type="ECO:0000313" key="3">
    <source>
        <dbReference type="Proteomes" id="UP000037035"/>
    </source>
</evidence>
<evidence type="ECO:0000256" key="1">
    <source>
        <dbReference type="SAM" id="MobiDB-lite"/>
    </source>
</evidence>
<reference evidence="2 3" key="1">
    <citation type="submission" date="2015-08" db="EMBL/GenBank/DDBJ databases">
        <title>Next Generation Sequencing and Analysis of the Genome of Puccinia sorghi L Schw, the Causal Agent of Maize Common Rust.</title>
        <authorList>
            <person name="Rochi L."/>
            <person name="Burguener G."/>
            <person name="Darino M."/>
            <person name="Turjanski A."/>
            <person name="Kreff E."/>
            <person name="Dieguez M.J."/>
            <person name="Sacco F."/>
        </authorList>
    </citation>
    <scope>NUCLEOTIDE SEQUENCE [LARGE SCALE GENOMIC DNA]</scope>
    <source>
        <strain evidence="2 3">RO10H11247</strain>
    </source>
</reference>
<evidence type="ECO:0000313" key="2">
    <source>
        <dbReference type="EMBL" id="KNZ60635.1"/>
    </source>
</evidence>
<dbReference type="Proteomes" id="UP000037035">
    <property type="component" value="Unassembled WGS sequence"/>
</dbReference>
<dbReference type="EMBL" id="LAVV01005852">
    <property type="protein sequence ID" value="KNZ60635.1"/>
    <property type="molecule type" value="Genomic_DNA"/>
</dbReference>
<sequence length="71" mass="7888">IPKTNNFSSSQPLKMAKKIAKKDAVAEEKLEKNTPHTWTHKEKAEILEGIAKCRSKGLATNNGNLNKLGWT</sequence>
<name>A0A0L6VKH8_9BASI</name>
<protein>
    <submittedName>
        <fullName evidence="2">Uncharacterized protein</fullName>
    </submittedName>
</protein>
<feature type="compositionally biased region" description="Polar residues" evidence="1">
    <location>
        <begin position="1"/>
        <end position="12"/>
    </location>
</feature>
<keyword evidence="3" id="KW-1185">Reference proteome</keyword>
<feature type="region of interest" description="Disordered" evidence="1">
    <location>
        <begin position="1"/>
        <end position="20"/>
    </location>
</feature>
<dbReference type="VEuPathDB" id="FungiDB:VP01_15269g1"/>
<comment type="caution">
    <text evidence="2">The sequence shown here is derived from an EMBL/GenBank/DDBJ whole genome shotgun (WGS) entry which is preliminary data.</text>
</comment>
<feature type="non-terminal residue" evidence="2">
    <location>
        <position position="71"/>
    </location>
</feature>